<sequence length="309" mass="34339">MLPPVDPSILDQNPNFSTLYKDLCTRKLNPDGSTRDTKRQRIHDEIRANLHTSITHHHTTRLLLTLLSTLPSKSSPESLPSDLHPVIELMSARLSGHISSPADLELLSGDETFFLGNIDTIALAISEQLDKMAEQLCRIADPLSPPHISSLPTKASSLHQAATHDLPDSLATARFDLANTAHDVLTLHRQVLETSIRILEQTMHGSLSRGVKARAEVVRAQSALLGLQARIHTLTHPPPPEFVAALKNYRAVQRQERNALKDREALARQTLELYDKAGEKGMRDAARRAKVLQAEIQRTKAEIERLERG</sequence>
<dbReference type="EMBL" id="ML986516">
    <property type="protein sequence ID" value="KAF2272848.1"/>
    <property type="molecule type" value="Genomic_DNA"/>
</dbReference>
<dbReference type="Proteomes" id="UP000800097">
    <property type="component" value="Unassembled WGS sequence"/>
</dbReference>
<feature type="non-terminal residue" evidence="2">
    <location>
        <position position="309"/>
    </location>
</feature>
<proteinExistence type="predicted"/>
<keyword evidence="1" id="KW-0175">Coiled coil</keyword>
<evidence type="ECO:0000256" key="1">
    <source>
        <dbReference type="SAM" id="Coils"/>
    </source>
</evidence>
<evidence type="ECO:0000313" key="2">
    <source>
        <dbReference type="EMBL" id="KAF2272848.1"/>
    </source>
</evidence>
<feature type="coiled-coil region" evidence="1">
    <location>
        <begin position="282"/>
        <end position="309"/>
    </location>
</feature>
<dbReference type="AlphaFoldDB" id="A0A6A6JA55"/>
<keyword evidence="3" id="KW-1185">Reference proteome</keyword>
<name>A0A6A6JA55_WESOR</name>
<dbReference type="OrthoDB" id="66964at2759"/>
<reference evidence="2" key="1">
    <citation type="journal article" date="2020" name="Stud. Mycol.">
        <title>101 Dothideomycetes genomes: a test case for predicting lifestyles and emergence of pathogens.</title>
        <authorList>
            <person name="Haridas S."/>
            <person name="Albert R."/>
            <person name="Binder M."/>
            <person name="Bloem J."/>
            <person name="Labutti K."/>
            <person name="Salamov A."/>
            <person name="Andreopoulos B."/>
            <person name="Baker S."/>
            <person name="Barry K."/>
            <person name="Bills G."/>
            <person name="Bluhm B."/>
            <person name="Cannon C."/>
            <person name="Castanera R."/>
            <person name="Culley D."/>
            <person name="Daum C."/>
            <person name="Ezra D."/>
            <person name="Gonzalez J."/>
            <person name="Henrissat B."/>
            <person name="Kuo A."/>
            <person name="Liang C."/>
            <person name="Lipzen A."/>
            <person name="Lutzoni F."/>
            <person name="Magnuson J."/>
            <person name="Mondo S."/>
            <person name="Nolan M."/>
            <person name="Ohm R."/>
            <person name="Pangilinan J."/>
            <person name="Park H.-J."/>
            <person name="Ramirez L."/>
            <person name="Alfaro M."/>
            <person name="Sun H."/>
            <person name="Tritt A."/>
            <person name="Yoshinaga Y."/>
            <person name="Zwiers L.-H."/>
            <person name="Turgeon B."/>
            <person name="Goodwin S."/>
            <person name="Spatafora J."/>
            <person name="Crous P."/>
            <person name="Grigoriev I."/>
        </authorList>
    </citation>
    <scope>NUCLEOTIDE SEQUENCE</scope>
    <source>
        <strain evidence="2">CBS 379.55</strain>
    </source>
</reference>
<evidence type="ECO:0000313" key="3">
    <source>
        <dbReference type="Proteomes" id="UP000800097"/>
    </source>
</evidence>
<organism evidence="2 3">
    <name type="scientific">Westerdykella ornata</name>
    <dbReference type="NCBI Taxonomy" id="318751"/>
    <lineage>
        <taxon>Eukaryota</taxon>
        <taxon>Fungi</taxon>
        <taxon>Dikarya</taxon>
        <taxon>Ascomycota</taxon>
        <taxon>Pezizomycotina</taxon>
        <taxon>Dothideomycetes</taxon>
        <taxon>Pleosporomycetidae</taxon>
        <taxon>Pleosporales</taxon>
        <taxon>Sporormiaceae</taxon>
        <taxon>Westerdykella</taxon>
    </lineage>
</organism>
<dbReference type="GeneID" id="54549739"/>
<protein>
    <submittedName>
        <fullName evidence="2">Uncharacterized protein</fullName>
    </submittedName>
</protein>
<accession>A0A6A6JA55</accession>
<dbReference type="RefSeq" id="XP_033650387.1">
    <property type="nucleotide sequence ID" value="XM_033796564.1"/>
</dbReference>
<gene>
    <name evidence="2" type="ORF">EI97DRAFT_405510</name>
</gene>